<dbReference type="GO" id="GO:0016740">
    <property type="term" value="F:transferase activity"/>
    <property type="evidence" value="ECO:0007669"/>
    <property type="project" value="UniProtKB-KW"/>
</dbReference>
<dbReference type="RefSeq" id="WP_157569657.1">
    <property type="nucleotide sequence ID" value="NZ_WQKZ01000008.1"/>
</dbReference>
<dbReference type="AlphaFoldDB" id="A0A7K1TKS9"/>
<evidence type="ECO:0000313" key="2">
    <source>
        <dbReference type="Proteomes" id="UP000441336"/>
    </source>
</evidence>
<sequence>MITQVQKMLEARRYTASDAEDWDKLIDHSVNGTFLFRRGFMEYHADRFEDFSYLLWRGKELVAVFVAGRVRNTLELQTLVAHPGLTYGGLVVATELKYPVLEEAYSVLLEAFQAEGFSKLIIKPVARVFCRQATEANIFYFHQNNFVLTRRELNSVIDLTQSLNISKGRKDNIRKARKSGLTIDCSNDFKSFWPLLIDNLWQTHGVQPPHSEKEIILLQQKYPKNIKLYVARLDETVVGGVVLFLDPLHGFAHTQYISANERGKQVGAVDAILGHILAEVHGNFLRFSFGISTAKGILNSGLLAQKEGFGATVELIDVYEKCLL</sequence>
<dbReference type="Gene3D" id="3.40.630.30">
    <property type="match status" value="1"/>
</dbReference>
<dbReference type="EMBL" id="WQKZ01000008">
    <property type="protein sequence ID" value="MVN78983.1"/>
    <property type="molecule type" value="Genomic_DNA"/>
</dbReference>
<dbReference type="SUPFAM" id="SSF55729">
    <property type="entry name" value="Acyl-CoA N-acyltransferases (Nat)"/>
    <property type="match status" value="1"/>
</dbReference>
<organism evidence="1 2">
    <name type="scientific">Hymenobacter ginkgonis</name>
    <dbReference type="NCBI Taxonomy" id="2682976"/>
    <lineage>
        <taxon>Bacteria</taxon>
        <taxon>Pseudomonadati</taxon>
        <taxon>Bacteroidota</taxon>
        <taxon>Cytophagia</taxon>
        <taxon>Cytophagales</taxon>
        <taxon>Hymenobacteraceae</taxon>
        <taxon>Hymenobacter</taxon>
    </lineage>
</organism>
<reference evidence="1 2" key="1">
    <citation type="submission" date="2019-12" db="EMBL/GenBank/DDBJ databases">
        <title>Hymenobacter sp. HMF4947 Genome sequencing and assembly.</title>
        <authorList>
            <person name="Kang H."/>
            <person name="Cha I."/>
            <person name="Kim H."/>
            <person name="Joh K."/>
        </authorList>
    </citation>
    <scope>NUCLEOTIDE SEQUENCE [LARGE SCALE GENOMIC DNA]</scope>
    <source>
        <strain evidence="1 2">HMF4947</strain>
    </source>
</reference>
<proteinExistence type="predicted"/>
<name>A0A7K1TKS9_9BACT</name>
<dbReference type="Proteomes" id="UP000441336">
    <property type="component" value="Unassembled WGS sequence"/>
</dbReference>
<evidence type="ECO:0000313" key="1">
    <source>
        <dbReference type="EMBL" id="MVN78983.1"/>
    </source>
</evidence>
<dbReference type="InterPro" id="IPR016181">
    <property type="entry name" value="Acyl_CoA_acyltransferase"/>
</dbReference>
<keyword evidence="2" id="KW-1185">Reference proteome</keyword>
<comment type="caution">
    <text evidence="1">The sequence shown here is derived from an EMBL/GenBank/DDBJ whole genome shotgun (WGS) entry which is preliminary data.</text>
</comment>
<accession>A0A7K1TKS9</accession>
<gene>
    <name evidence="1" type="ORF">GO988_21850</name>
</gene>
<keyword evidence="1" id="KW-0808">Transferase</keyword>
<protein>
    <submittedName>
        <fullName evidence="1">GNAT family N-acetyltransferase</fullName>
    </submittedName>
</protein>